<organism evidence="1 2">
    <name type="scientific">Sphenostylis stenocarpa</name>
    <dbReference type="NCBI Taxonomy" id="92480"/>
    <lineage>
        <taxon>Eukaryota</taxon>
        <taxon>Viridiplantae</taxon>
        <taxon>Streptophyta</taxon>
        <taxon>Embryophyta</taxon>
        <taxon>Tracheophyta</taxon>
        <taxon>Spermatophyta</taxon>
        <taxon>Magnoliopsida</taxon>
        <taxon>eudicotyledons</taxon>
        <taxon>Gunneridae</taxon>
        <taxon>Pentapetalae</taxon>
        <taxon>rosids</taxon>
        <taxon>fabids</taxon>
        <taxon>Fabales</taxon>
        <taxon>Fabaceae</taxon>
        <taxon>Papilionoideae</taxon>
        <taxon>50 kb inversion clade</taxon>
        <taxon>NPAAA clade</taxon>
        <taxon>indigoferoid/millettioid clade</taxon>
        <taxon>Phaseoleae</taxon>
        <taxon>Sphenostylis</taxon>
    </lineage>
</organism>
<dbReference type="Gramene" id="rna-AYBTSS11_LOCUS5693">
    <property type="protein sequence ID" value="CAJ1932222.1"/>
    <property type="gene ID" value="gene-AYBTSS11_LOCUS5693"/>
</dbReference>
<dbReference type="PANTHER" id="PTHR48428:SF1">
    <property type="entry name" value="PLANT-SPECIFIC TFIIB-RELATED PROTEIN PTF2"/>
    <property type="match status" value="1"/>
</dbReference>
<protein>
    <submittedName>
        <fullName evidence="1">Uncharacterized protein</fullName>
    </submittedName>
</protein>
<evidence type="ECO:0000313" key="1">
    <source>
        <dbReference type="EMBL" id="CAJ1932222.1"/>
    </source>
</evidence>
<dbReference type="InterPro" id="IPR053340">
    <property type="entry name" value="PTF2"/>
</dbReference>
<name>A0AA86VEJ3_9FABA</name>
<dbReference type="PANTHER" id="PTHR48428">
    <property type="entry name" value="PLANT-SPECIFIC TFIIB-RELATED PROTEIN PTF2"/>
    <property type="match status" value="1"/>
</dbReference>
<keyword evidence="2" id="KW-1185">Reference proteome</keyword>
<accession>A0AA86VEJ3</accession>
<dbReference type="AlphaFoldDB" id="A0AA86VEJ3"/>
<evidence type="ECO:0000313" key="2">
    <source>
        <dbReference type="Proteomes" id="UP001189624"/>
    </source>
</evidence>
<gene>
    <name evidence="1" type="ORF">AYBTSS11_LOCUS5693</name>
</gene>
<dbReference type="EMBL" id="OY731399">
    <property type="protein sequence ID" value="CAJ1932222.1"/>
    <property type="molecule type" value="Genomic_DNA"/>
</dbReference>
<sequence length="50" mass="5902">MVVDDVDWEDLVIETLVLHQVKDEEIETGHYNTLLDLHKILERGDVFKHT</sequence>
<dbReference type="Proteomes" id="UP001189624">
    <property type="component" value="Chromosome 2"/>
</dbReference>
<proteinExistence type="predicted"/>
<reference evidence="1" key="1">
    <citation type="submission" date="2023-10" db="EMBL/GenBank/DDBJ databases">
        <authorList>
            <person name="Domelevo Entfellner J.-B."/>
        </authorList>
    </citation>
    <scope>NUCLEOTIDE SEQUENCE</scope>
</reference>